<evidence type="ECO:0000313" key="8">
    <source>
        <dbReference type="RefSeq" id="XP_032104795.1"/>
    </source>
</evidence>
<feature type="domain" description="CATSPERG C-terminal" evidence="5">
    <location>
        <begin position="902"/>
        <end position="1103"/>
    </location>
</feature>
<dbReference type="GO" id="GO:0097228">
    <property type="term" value="C:sperm principal piece"/>
    <property type="evidence" value="ECO:0007669"/>
    <property type="project" value="InterPro"/>
</dbReference>
<dbReference type="InterPro" id="IPR053872">
    <property type="entry name" value="CATSPERG_N"/>
</dbReference>
<dbReference type="CTD" id="57828"/>
<feature type="domain" description="CATSPERG beta-propeller" evidence="3">
    <location>
        <begin position="204"/>
        <end position="646"/>
    </location>
</feature>
<dbReference type="InterPro" id="IPR053873">
    <property type="entry name" value="CATSPERG_C"/>
</dbReference>
<proteinExistence type="predicted"/>
<dbReference type="Pfam" id="PF22851">
    <property type="entry name" value="CATSPERG_Ig-like"/>
    <property type="match status" value="1"/>
</dbReference>
<reference evidence="8" key="1">
    <citation type="submission" date="2025-08" db="UniProtKB">
        <authorList>
            <consortium name="RefSeq"/>
        </authorList>
    </citation>
    <scope>IDENTIFICATION</scope>
    <source>
        <tissue evidence="8">Blood</tissue>
    </source>
</reference>
<evidence type="ECO:0000259" key="4">
    <source>
        <dbReference type="Pfam" id="PF22840"/>
    </source>
</evidence>
<feature type="transmembrane region" description="Helical" evidence="1">
    <location>
        <begin position="1064"/>
        <end position="1091"/>
    </location>
</feature>
<feature type="signal peptide" evidence="2">
    <location>
        <begin position="1"/>
        <end position="32"/>
    </location>
</feature>
<dbReference type="GO" id="GO:0036128">
    <property type="term" value="C:CatSper complex"/>
    <property type="evidence" value="ECO:0007669"/>
    <property type="project" value="InterPro"/>
</dbReference>
<dbReference type="InterPro" id="IPR053874">
    <property type="entry name" value="CATSPERG_Ig-like"/>
</dbReference>
<dbReference type="Pfam" id="PF22840">
    <property type="entry name" value="CATSPERG_NTD"/>
    <property type="match status" value="1"/>
</dbReference>
<evidence type="ECO:0000256" key="2">
    <source>
        <dbReference type="SAM" id="SignalP"/>
    </source>
</evidence>
<evidence type="ECO:0000259" key="6">
    <source>
        <dbReference type="Pfam" id="PF22851"/>
    </source>
</evidence>
<dbReference type="PANTHER" id="PTHR14327:SF1">
    <property type="entry name" value="CATION CHANNEL SPERM-ASSOCIATED AUXILIARY SUBUNIT GAMMA"/>
    <property type="match status" value="1"/>
</dbReference>
<dbReference type="Pfam" id="PF22846">
    <property type="entry name" value="CATSPERG_C"/>
    <property type="match status" value="1"/>
</dbReference>
<dbReference type="InterPro" id="IPR053871">
    <property type="entry name" value="CATSPERG_beta-prop"/>
</dbReference>
<dbReference type="PANTHER" id="PTHR14327">
    <property type="entry name" value="CATION CHANNEL SPERM-ASSOCIATED PROTEIN SUBUNIT GAMMA"/>
    <property type="match status" value="1"/>
</dbReference>
<feature type="domain" description="CATSPERG N-terminal" evidence="4">
    <location>
        <begin position="39"/>
        <end position="200"/>
    </location>
</feature>
<accession>A0A6J3FH86</accession>
<dbReference type="InterPro" id="IPR028246">
    <property type="entry name" value="CATSPERG"/>
</dbReference>
<keyword evidence="1" id="KW-0812">Transmembrane</keyword>
<sequence length="1176" mass="134903">MFPAGHAWPKVRVLQVLWALLAVLLASRRLWALKDFQGCTWHVVLNEFNMVGEDGVENRFFKQQPMDTVSKVFQTLVDSPVDMNEIYMGFPYYLKINYLCNQKLSQDLVRMGHLTGLKPLVLVTFQSPVNFYRWKIEQLQIQMEAAPFRSKVSEECMAEEVCSMSWYTPMPIKNGSVIMHVDISSNGLGTFIQDKGFHVNINGFLKLDEDNNIVYAVGEELYSLTPEHFVGISSRPLWYTVDQAPVLILGGIPNEKYVLMTDTSFEEHSLVELSIDSCWVGSVYCPHSGFTATIYDTIATESTLFIRQNQLVYYFTGTYTTLHESNRGSGSWVRVLASECIKKLCPAHFPANGSEYVMALTMGKNEGFLHFGTITDGQVSFEMLPKHWSVCQQIADNTCSIIWSEYIAGEQTVLLLVETGSIEGSKIYMVISYNRATDEMTVVSEVPEFVPDARGLQFLMILGTETYTSTRMVSKGISFNPYNNLIFIWGNFLLQSSNKENLIYLADFPKEQIIKYIARSFLGNMAIVTETEEIWYLMEGTYRVYQLFPSRGWDVHISLQWMQQSSLYASNETMVTLFYENNKLYQLVYLMHKNEGKLVKRPMPVEKLLMYQQHTNYYDLERKGNYSMLSFTNLCPFSVMRLRNLPRPQRYTRQERYRARPPSIFERSGFHTKNSLAIYQGLVYHLLWLHTKYDKPYADPVHDPTWRWWQNNKQDKDYYFFLASNWQSAGGVYIDMDSYEKIYNLEPEYQLPERIFLDKGTEYSFTIFLSAQGRSFSAQAELGSAFQPHTRVDVGVVLANPGCIEALVKQEILINRNSVLFLITLKDKKLCYDQGISGHHLMKTSMMVNVVGSSGFCFQDTHLEPHMQGNLMVPLLIGCPPGKRLAFDITYTLEYSLRQNKHYFDCVHVDPEMPCFLFRDIFYPFFLIQDLVTGDSGSFQGSYVLLVVGGGPTLESIRDYSKDEIYRFNSPQDKTNSLIWTTRISRTTKDSAFHIMSHESPGIEWLCLENSPCYDNVPRGIFSPEFFFKVLVSNRGVDTSTYCNYQLTFLVHIHGLPLSPKRALFIFMVSTSVFVGLVIFYIIFCLLWPLMVKGCTTLRWKINDIIASDSYYTYTSISGISSMASLRQSRQGSIVSSRIEEDGAEPREAMEGQLMALASHLPPPPATIMPPLQDPS</sequence>
<name>A0A6J3FH86_SAPAP</name>
<gene>
    <name evidence="8" type="primary">CATSPERG</name>
</gene>
<dbReference type="GeneID" id="116530694"/>
<evidence type="ECO:0000313" key="7">
    <source>
        <dbReference type="Proteomes" id="UP000504640"/>
    </source>
</evidence>
<feature type="domain" description="CATSPERG Ig-like" evidence="6">
    <location>
        <begin position="750"/>
        <end position="876"/>
    </location>
</feature>
<dbReference type="AlphaFoldDB" id="A0A6J3FH86"/>
<evidence type="ECO:0000259" key="5">
    <source>
        <dbReference type="Pfam" id="PF22846"/>
    </source>
</evidence>
<organism evidence="7 8">
    <name type="scientific">Sapajus apella</name>
    <name type="common">Brown-capped capuchin</name>
    <name type="synonym">Cebus apella</name>
    <dbReference type="NCBI Taxonomy" id="9515"/>
    <lineage>
        <taxon>Eukaryota</taxon>
        <taxon>Metazoa</taxon>
        <taxon>Chordata</taxon>
        <taxon>Craniata</taxon>
        <taxon>Vertebrata</taxon>
        <taxon>Euteleostomi</taxon>
        <taxon>Mammalia</taxon>
        <taxon>Eutheria</taxon>
        <taxon>Euarchontoglires</taxon>
        <taxon>Primates</taxon>
        <taxon>Haplorrhini</taxon>
        <taxon>Platyrrhini</taxon>
        <taxon>Cebidae</taxon>
        <taxon>Cebinae</taxon>
        <taxon>Sapajus</taxon>
    </lineage>
</organism>
<feature type="chain" id="PRO_5027028058" evidence="2">
    <location>
        <begin position="33"/>
        <end position="1176"/>
    </location>
</feature>
<evidence type="ECO:0000256" key="1">
    <source>
        <dbReference type="SAM" id="Phobius"/>
    </source>
</evidence>
<dbReference type="Proteomes" id="UP000504640">
    <property type="component" value="Unplaced"/>
</dbReference>
<protein>
    <submittedName>
        <fullName evidence="8">Cation channel sperm-associated protein subunit gamma isoform X1</fullName>
    </submittedName>
</protein>
<dbReference type="Pfam" id="PF15064">
    <property type="entry name" value="CATSPERG_beta-prop"/>
    <property type="match status" value="1"/>
</dbReference>
<keyword evidence="2" id="KW-0732">Signal</keyword>
<evidence type="ECO:0000259" key="3">
    <source>
        <dbReference type="Pfam" id="PF15064"/>
    </source>
</evidence>
<keyword evidence="1" id="KW-1133">Transmembrane helix</keyword>
<dbReference type="RefSeq" id="XP_032104795.1">
    <property type="nucleotide sequence ID" value="XM_032248904.1"/>
</dbReference>
<keyword evidence="1" id="KW-0472">Membrane</keyword>
<keyword evidence="7" id="KW-1185">Reference proteome</keyword>